<evidence type="ECO:0000256" key="2">
    <source>
        <dbReference type="ARBA" id="ARBA00023004"/>
    </source>
</evidence>
<proteinExistence type="predicted"/>
<evidence type="ECO:0000313" key="5">
    <source>
        <dbReference type="EMBL" id="GAA6268131.1"/>
    </source>
</evidence>
<dbReference type="InterPro" id="IPR017896">
    <property type="entry name" value="4Fe4S_Fe-S-bd"/>
</dbReference>
<accession>A0ABQ0AVR9</accession>
<keyword evidence="1" id="KW-0479">Metal-binding</keyword>
<keyword evidence="2" id="KW-0408">Iron</keyword>
<feature type="domain" description="4Fe-4S ferredoxin-type" evidence="4">
    <location>
        <begin position="172"/>
        <end position="198"/>
    </location>
</feature>
<dbReference type="RefSeq" id="WP_390469450.1">
    <property type="nucleotide sequence ID" value="NZ_BAABXL010000001.1"/>
</dbReference>
<keyword evidence="6" id="KW-1185">Reference proteome</keyword>
<feature type="domain" description="4Fe-4S ferredoxin-type" evidence="4">
    <location>
        <begin position="201"/>
        <end position="230"/>
    </location>
</feature>
<dbReference type="Gene3D" id="3.30.70.20">
    <property type="match status" value="1"/>
</dbReference>
<comment type="caution">
    <text evidence="5">The sequence shown here is derived from an EMBL/GenBank/DDBJ whole genome shotgun (WGS) entry which is preliminary data.</text>
</comment>
<dbReference type="InterPro" id="IPR029039">
    <property type="entry name" value="Flavoprotein-like_sf"/>
</dbReference>
<dbReference type="SUPFAM" id="SSF54862">
    <property type="entry name" value="4Fe-4S ferredoxins"/>
    <property type="match status" value="1"/>
</dbReference>
<dbReference type="SUPFAM" id="SSF52218">
    <property type="entry name" value="Flavoproteins"/>
    <property type="match status" value="1"/>
</dbReference>
<evidence type="ECO:0000256" key="3">
    <source>
        <dbReference type="ARBA" id="ARBA00023014"/>
    </source>
</evidence>
<dbReference type="Proteomes" id="UP001600894">
    <property type="component" value="Unassembled WGS sequence"/>
</dbReference>
<dbReference type="Pfam" id="PF13187">
    <property type="entry name" value="Fer4_9"/>
    <property type="match status" value="1"/>
</dbReference>
<dbReference type="InterPro" id="IPR017900">
    <property type="entry name" value="4Fe4S_Fe_S_CS"/>
</dbReference>
<protein>
    <submittedName>
        <fullName evidence="5">4Fe-4S binding protein</fullName>
    </submittedName>
</protein>
<gene>
    <name evidence="5" type="ORF">F130042H8_11910</name>
</gene>
<dbReference type="Gene3D" id="3.40.50.360">
    <property type="match status" value="1"/>
</dbReference>
<dbReference type="PROSITE" id="PS00198">
    <property type="entry name" value="4FE4S_FER_1"/>
    <property type="match status" value="2"/>
</dbReference>
<name>A0ABQ0AVR9_9FIRM</name>
<reference evidence="5 6" key="1">
    <citation type="submission" date="2024-04" db="EMBL/GenBank/DDBJ databases">
        <title>Defined microbial consortia suppress multidrug-resistant proinflammatory Enterobacteriaceae via ecological control.</title>
        <authorList>
            <person name="Furuichi M."/>
            <person name="Kawaguchi T."/>
            <person name="Pust M."/>
            <person name="Yasuma K."/>
            <person name="Plichta D."/>
            <person name="Hasegawa N."/>
            <person name="Ohya T."/>
            <person name="Bhattarai S."/>
            <person name="Sasajima S."/>
            <person name="Aoto Y."/>
            <person name="Tuganbaev T."/>
            <person name="Yaginuma M."/>
            <person name="Ueda M."/>
            <person name="Okahashi N."/>
            <person name="Amafuji K."/>
            <person name="Kiridooshi Y."/>
            <person name="Sugita K."/>
            <person name="Strazar M."/>
            <person name="Skelly A."/>
            <person name="Suda W."/>
            <person name="Hattori M."/>
            <person name="Nakamoto N."/>
            <person name="Caballero S."/>
            <person name="Norman J."/>
            <person name="Olle B."/>
            <person name="Tanoue T."/>
            <person name="Arita M."/>
            <person name="Bucci V."/>
            <person name="Atarashi K."/>
            <person name="Xavier R."/>
            <person name="Honda K."/>
        </authorList>
    </citation>
    <scope>NUCLEOTIDE SEQUENCE [LARGE SCALE GENOMIC DNA]</scope>
    <source>
        <strain evidence="6">f13</strain>
    </source>
</reference>
<dbReference type="EMBL" id="BAABXL010000001">
    <property type="protein sequence ID" value="GAA6268131.1"/>
    <property type="molecule type" value="Genomic_DNA"/>
</dbReference>
<evidence type="ECO:0000259" key="4">
    <source>
        <dbReference type="PROSITE" id="PS51379"/>
    </source>
</evidence>
<evidence type="ECO:0000256" key="1">
    <source>
        <dbReference type="ARBA" id="ARBA00022723"/>
    </source>
</evidence>
<organism evidence="5 6">
    <name type="scientific">Enterocloster alcoholdehydrogenati</name>
    <dbReference type="NCBI Taxonomy" id="2547410"/>
    <lineage>
        <taxon>Bacteria</taxon>
        <taxon>Bacillati</taxon>
        <taxon>Bacillota</taxon>
        <taxon>Clostridia</taxon>
        <taxon>Lachnospirales</taxon>
        <taxon>Lachnospiraceae</taxon>
        <taxon>Enterocloster</taxon>
    </lineage>
</organism>
<keyword evidence="3" id="KW-0411">Iron-sulfur</keyword>
<dbReference type="PROSITE" id="PS51379">
    <property type="entry name" value="4FE4S_FER_2"/>
    <property type="match status" value="2"/>
</dbReference>
<sequence length="253" mass="27868">MRVVEICFSPAGGTKKVADMLCRQLSRSFESVDLTDSMYNFSDISFSKEDLAVIAVPSYGGRVPEAAVTRISQMNGNGCKSILICAYGNRAYEDTLIELYDTAQAVRFQVTAAIAAIAEHSIVRQYASGRPDLADETELRIFAGKILEKQNSQVYSSLNLPGNRPYKKRGNSTLIPNVSKDCNECGLCAEKCPVQAIDKHHPSKTDSKKCISCMRCVRLCPQNARKINQALLFAVGTALKKACSVRKHNELYI</sequence>
<evidence type="ECO:0000313" key="6">
    <source>
        <dbReference type="Proteomes" id="UP001600894"/>
    </source>
</evidence>